<proteinExistence type="predicted"/>
<sequence>MFIYFSERCKVLFHKKLCQIAGIGAISVSFCLLTGCSIINSAACNAMPAGNGMELPYFRSPKMGTRRLAS</sequence>
<dbReference type="AlphaFoldDB" id="A0A7V8V4J6"/>
<comment type="caution">
    <text evidence="2">The sequence shown here is derived from an EMBL/GenBank/DDBJ whole genome shotgun (WGS) entry which is preliminary data.</text>
</comment>
<keyword evidence="1" id="KW-0812">Transmembrane</keyword>
<evidence type="ECO:0008006" key="4">
    <source>
        <dbReference type="Google" id="ProtNLM"/>
    </source>
</evidence>
<evidence type="ECO:0000256" key="1">
    <source>
        <dbReference type="SAM" id="Phobius"/>
    </source>
</evidence>
<reference evidence="2 3" key="1">
    <citation type="submission" date="2020-05" db="EMBL/GenBank/DDBJ databases">
        <title>Bremerella alba sp. nov., a novel planctomycete isolated from the surface of the macroalga Fucus spiralis.</title>
        <authorList>
            <person name="Godinho O."/>
            <person name="Botelho R."/>
            <person name="Albuquerque L."/>
            <person name="Wiegand S."/>
            <person name="Da Costa M.S."/>
            <person name="Lobo-Da-Cunha A."/>
            <person name="Jogler C."/>
            <person name="Lage O.M."/>
        </authorList>
    </citation>
    <scope>NUCLEOTIDE SEQUENCE [LARGE SCALE GENOMIC DNA]</scope>
    <source>
        <strain evidence="2 3">FF15</strain>
    </source>
</reference>
<name>A0A7V8V4J6_9BACT</name>
<evidence type="ECO:0000313" key="2">
    <source>
        <dbReference type="EMBL" id="MBA2114823.1"/>
    </source>
</evidence>
<keyword evidence="1" id="KW-1133">Transmembrane helix</keyword>
<gene>
    <name evidence="2" type="ORF">HOV93_19900</name>
</gene>
<organism evidence="2 3">
    <name type="scientific">Bremerella alba</name>
    <dbReference type="NCBI Taxonomy" id="980252"/>
    <lineage>
        <taxon>Bacteria</taxon>
        <taxon>Pseudomonadati</taxon>
        <taxon>Planctomycetota</taxon>
        <taxon>Planctomycetia</taxon>
        <taxon>Pirellulales</taxon>
        <taxon>Pirellulaceae</taxon>
        <taxon>Bremerella</taxon>
    </lineage>
</organism>
<protein>
    <recommendedName>
        <fullName evidence="4">Lipoprotein</fullName>
    </recommendedName>
</protein>
<evidence type="ECO:0000313" key="3">
    <source>
        <dbReference type="Proteomes" id="UP000551616"/>
    </source>
</evidence>
<accession>A0A7V8V4J6</accession>
<dbReference type="EMBL" id="JABRWO010000005">
    <property type="protein sequence ID" value="MBA2114823.1"/>
    <property type="molecule type" value="Genomic_DNA"/>
</dbReference>
<feature type="transmembrane region" description="Helical" evidence="1">
    <location>
        <begin position="20"/>
        <end position="43"/>
    </location>
</feature>
<keyword evidence="3" id="KW-1185">Reference proteome</keyword>
<dbReference type="Proteomes" id="UP000551616">
    <property type="component" value="Unassembled WGS sequence"/>
</dbReference>
<keyword evidence="1" id="KW-0472">Membrane</keyword>